<dbReference type="AlphaFoldDB" id="A0A193GMU8"/>
<evidence type="ECO:0000256" key="1">
    <source>
        <dbReference type="PROSITE-ProRule" id="PRU00285"/>
    </source>
</evidence>
<accession>A0A193GMU8</accession>
<dbReference type="PANTHER" id="PTHR11527">
    <property type="entry name" value="HEAT-SHOCK PROTEIN 20 FAMILY MEMBER"/>
    <property type="match status" value="1"/>
</dbReference>
<dbReference type="STRING" id="463014.BAU07_21495"/>
<dbReference type="InterPro" id="IPR002068">
    <property type="entry name" value="A-crystallin/Hsp20_dom"/>
</dbReference>
<feature type="domain" description="SHSP" evidence="4">
    <location>
        <begin position="14"/>
        <end position="123"/>
    </location>
</feature>
<dbReference type="CDD" id="cd06464">
    <property type="entry name" value="ACD_sHsps-like"/>
    <property type="match status" value="1"/>
</dbReference>
<dbReference type="Proteomes" id="UP000091926">
    <property type="component" value="Chromosome"/>
</dbReference>
<dbReference type="InterPro" id="IPR031107">
    <property type="entry name" value="Small_HSP"/>
</dbReference>
<feature type="region of interest" description="Disordered" evidence="3">
    <location>
        <begin position="1"/>
        <end position="21"/>
    </location>
</feature>
<evidence type="ECO:0000313" key="5">
    <source>
        <dbReference type="EMBL" id="ANN80669.1"/>
    </source>
</evidence>
<dbReference type="Gene3D" id="2.60.40.790">
    <property type="match status" value="1"/>
</dbReference>
<protein>
    <submittedName>
        <fullName evidence="5">Heat-shock protein</fullName>
    </submittedName>
</protein>
<organism evidence="5 6">
    <name type="scientific">Bordetella flabilis</name>
    <dbReference type="NCBI Taxonomy" id="463014"/>
    <lineage>
        <taxon>Bacteria</taxon>
        <taxon>Pseudomonadati</taxon>
        <taxon>Pseudomonadota</taxon>
        <taxon>Betaproteobacteria</taxon>
        <taxon>Burkholderiales</taxon>
        <taxon>Alcaligenaceae</taxon>
        <taxon>Bordetella</taxon>
    </lineage>
</organism>
<gene>
    <name evidence="5" type="ORF">BAU07_21495</name>
</gene>
<dbReference type="InterPro" id="IPR008978">
    <property type="entry name" value="HSP20-like_chaperone"/>
</dbReference>
<dbReference type="SUPFAM" id="SSF49764">
    <property type="entry name" value="HSP20-like chaperones"/>
    <property type="match status" value="1"/>
</dbReference>
<name>A0A193GMU8_9BORD</name>
<dbReference type="EMBL" id="CP016172">
    <property type="protein sequence ID" value="ANN80669.1"/>
    <property type="molecule type" value="Genomic_DNA"/>
</dbReference>
<reference evidence="5 6" key="1">
    <citation type="submission" date="2016-06" db="EMBL/GenBank/DDBJ databases">
        <title>Complete genome sequences of Bordetella bronchialis and Bordetella flabilis.</title>
        <authorList>
            <person name="LiPuma J.J."/>
            <person name="Spilker T."/>
        </authorList>
    </citation>
    <scope>NUCLEOTIDE SEQUENCE [LARGE SCALE GENOMIC DNA]</scope>
    <source>
        <strain evidence="5 6">AU10664</strain>
    </source>
</reference>
<evidence type="ECO:0000313" key="6">
    <source>
        <dbReference type="Proteomes" id="UP000091926"/>
    </source>
</evidence>
<dbReference type="Pfam" id="PF00011">
    <property type="entry name" value="HSP20"/>
    <property type="match status" value="1"/>
</dbReference>
<evidence type="ECO:0000256" key="3">
    <source>
        <dbReference type="SAM" id="MobiDB-lite"/>
    </source>
</evidence>
<dbReference type="KEGG" id="bfz:BAU07_21495"/>
<evidence type="ECO:0000256" key="2">
    <source>
        <dbReference type="RuleBase" id="RU003616"/>
    </source>
</evidence>
<dbReference type="PROSITE" id="PS01031">
    <property type="entry name" value="SHSP"/>
    <property type="match status" value="1"/>
</dbReference>
<sequence length="123" mass="13386">MPRRNTMNQTSATGTAPALSPRVDVFEDDTGLTLLADMPGVPKDRLAIDVDGDTLKIEGEMAPAAAGQAVHSEMSATRFRRAFTLSRELDSGRIEAESRDGVLKLRIPKRERAQPRRIEIAAG</sequence>
<comment type="similarity">
    <text evidence="1 2">Belongs to the small heat shock protein (HSP20) family.</text>
</comment>
<proteinExistence type="inferred from homology"/>
<feature type="compositionally biased region" description="Polar residues" evidence="3">
    <location>
        <begin position="1"/>
        <end position="14"/>
    </location>
</feature>
<evidence type="ECO:0000259" key="4">
    <source>
        <dbReference type="PROSITE" id="PS01031"/>
    </source>
</evidence>
<keyword evidence="6" id="KW-1185">Reference proteome</keyword>